<dbReference type="Pfam" id="PF13814">
    <property type="entry name" value="Replic_Relax"/>
    <property type="match status" value="1"/>
</dbReference>
<dbReference type="RefSeq" id="WP_189561213.1">
    <property type="nucleotide sequence ID" value="NZ_BMTE01000018.1"/>
</dbReference>
<sequence>MTTTAQMHHINSPEVRIEQTRRPLAKLRREGLIDRITLPQAGRTRVWHSTQYGAQLAGHGPTAPIWRPVHDTDHRVDWMHTRHL</sequence>
<name>A0A918C540_9ACTN</name>
<evidence type="ECO:0000313" key="2">
    <source>
        <dbReference type="Proteomes" id="UP000656732"/>
    </source>
</evidence>
<organism evidence="1 2">
    <name type="scientific">Streptomyces pilosus</name>
    <dbReference type="NCBI Taxonomy" id="28893"/>
    <lineage>
        <taxon>Bacteria</taxon>
        <taxon>Bacillati</taxon>
        <taxon>Actinomycetota</taxon>
        <taxon>Actinomycetes</taxon>
        <taxon>Kitasatosporales</taxon>
        <taxon>Streptomycetaceae</taxon>
        <taxon>Streptomyces</taxon>
    </lineage>
</organism>
<dbReference type="AlphaFoldDB" id="A0A918C540"/>
<evidence type="ECO:0000313" key="1">
    <source>
        <dbReference type="EMBL" id="GGR04277.1"/>
    </source>
</evidence>
<proteinExistence type="predicted"/>
<dbReference type="Proteomes" id="UP000656732">
    <property type="component" value="Unassembled WGS sequence"/>
</dbReference>
<reference evidence="1" key="2">
    <citation type="submission" date="2020-09" db="EMBL/GenBank/DDBJ databases">
        <authorList>
            <person name="Sun Q."/>
            <person name="Ohkuma M."/>
        </authorList>
    </citation>
    <scope>NUCLEOTIDE SEQUENCE</scope>
    <source>
        <strain evidence="1">JCM 4403</strain>
    </source>
</reference>
<keyword evidence="2" id="KW-1185">Reference proteome</keyword>
<reference evidence="1" key="1">
    <citation type="journal article" date="2014" name="Int. J. Syst. Evol. Microbiol.">
        <title>Complete genome sequence of Corynebacterium casei LMG S-19264T (=DSM 44701T), isolated from a smear-ripened cheese.</title>
        <authorList>
            <consortium name="US DOE Joint Genome Institute (JGI-PGF)"/>
            <person name="Walter F."/>
            <person name="Albersmeier A."/>
            <person name="Kalinowski J."/>
            <person name="Ruckert C."/>
        </authorList>
    </citation>
    <scope>NUCLEOTIDE SEQUENCE</scope>
    <source>
        <strain evidence="1">JCM 4403</strain>
    </source>
</reference>
<comment type="caution">
    <text evidence="1">The sequence shown here is derived from an EMBL/GenBank/DDBJ whole genome shotgun (WGS) entry which is preliminary data.</text>
</comment>
<accession>A0A918C540</accession>
<dbReference type="EMBL" id="BMTU01000017">
    <property type="protein sequence ID" value="GGR04277.1"/>
    <property type="molecule type" value="Genomic_DNA"/>
</dbReference>
<dbReference type="InterPro" id="IPR025855">
    <property type="entry name" value="Replic_Relax"/>
</dbReference>
<gene>
    <name evidence="1" type="ORF">GCM10010280_60310</name>
</gene>
<protein>
    <submittedName>
        <fullName evidence="1">Uncharacterized protein</fullName>
    </submittedName>
</protein>